<gene>
    <name evidence="6" type="ORF">M9Y10_035050</name>
</gene>
<dbReference type="NCBIfam" id="NF003916">
    <property type="entry name" value="PRK05442.1"/>
    <property type="match status" value="1"/>
</dbReference>
<dbReference type="InterPro" id="IPR015955">
    <property type="entry name" value="Lactate_DH/Glyco_Ohase_4_C"/>
</dbReference>
<comment type="caution">
    <text evidence="6">The sequence shown here is derived from an EMBL/GenBank/DDBJ whole genome shotgun (WGS) entry which is preliminary data.</text>
</comment>
<dbReference type="SUPFAM" id="SSF56327">
    <property type="entry name" value="LDH C-terminal domain-like"/>
    <property type="match status" value="1"/>
</dbReference>
<dbReference type="InterPro" id="IPR022383">
    <property type="entry name" value="Lactate/malate_DH_C"/>
</dbReference>
<feature type="domain" description="Lactate/malate dehydrogenase N-terminal" evidence="4">
    <location>
        <begin position="6"/>
        <end position="151"/>
    </location>
</feature>
<proteinExistence type="inferred from homology"/>
<evidence type="ECO:0000313" key="6">
    <source>
        <dbReference type="EMBL" id="KAK8890277.1"/>
    </source>
</evidence>
<evidence type="ECO:0000259" key="4">
    <source>
        <dbReference type="Pfam" id="PF00056"/>
    </source>
</evidence>
<evidence type="ECO:0008006" key="8">
    <source>
        <dbReference type="Google" id="ProtNLM"/>
    </source>
</evidence>
<keyword evidence="7" id="KW-1185">Reference proteome</keyword>
<protein>
    <recommendedName>
        <fullName evidence="8">Malate dehydrogenase</fullName>
    </recommendedName>
</protein>
<reference evidence="6 7" key="1">
    <citation type="submission" date="2024-04" db="EMBL/GenBank/DDBJ databases">
        <title>Tritrichomonas musculus Genome.</title>
        <authorList>
            <person name="Alves-Ferreira E."/>
            <person name="Grigg M."/>
            <person name="Lorenzi H."/>
            <person name="Galac M."/>
        </authorList>
    </citation>
    <scope>NUCLEOTIDE SEQUENCE [LARGE SCALE GENOMIC DNA]</scope>
    <source>
        <strain evidence="6 7">EAF2021</strain>
    </source>
</reference>
<dbReference type="Pfam" id="PF02866">
    <property type="entry name" value="Ldh_1_C"/>
    <property type="match status" value="1"/>
</dbReference>
<dbReference type="Gene3D" id="3.40.50.720">
    <property type="entry name" value="NAD(P)-binding Rossmann-like Domain"/>
    <property type="match status" value="1"/>
</dbReference>
<accession>A0ABR2KHG1</accession>
<sequence>MSEPAHVLISGAAGQIGYVLTFSIANGDLFGDRKVYIHLLELKPALPILDALIMELYDCNYPNLAGVSMTDDVREACKGVDVAFLLGAIPKRSNTSIKSYFERNAFTFKEQGEALSELAKPDVKVLVVGMPTNTNCQVAMHFAKKLGPRNFCAMTRLDHNRVVAAVSKALKVEPQKVTNVIVWGNRSCSQVADISHAKINGNNLSSNLSYEEISKEVAELIKSRTNKVIRMRGTSTAASAANAALNNMKDWLFGTKPGDYISMGVLVPESSPYGIQPGIVFSLPCTVDEKGEYHIVEDLHISDDMMEKIKESEKEVIEESKFALDILNQNE</sequence>
<dbReference type="Proteomes" id="UP001470230">
    <property type="component" value="Unassembled WGS sequence"/>
</dbReference>
<dbReference type="InterPro" id="IPR001557">
    <property type="entry name" value="L-lactate/malate_DH"/>
</dbReference>
<dbReference type="InterPro" id="IPR010945">
    <property type="entry name" value="Malate_DH_type2"/>
</dbReference>
<dbReference type="InterPro" id="IPR036291">
    <property type="entry name" value="NAD(P)-bd_dom_sf"/>
</dbReference>
<dbReference type="InterPro" id="IPR001236">
    <property type="entry name" value="Lactate/malate_DH_N"/>
</dbReference>
<name>A0ABR2KHG1_9EUKA</name>
<comment type="similarity">
    <text evidence="1">Belongs to the LDH/MDH superfamily. MDH type 2 family.</text>
</comment>
<dbReference type="Pfam" id="PF00056">
    <property type="entry name" value="Ldh_1_N"/>
    <property type="match status" value="1"/>
</dbReference>
<evidence type="ECO:0000256" key="3">
    <source>
        <dbReference type="RuleBase" id="RU003369"/>
    </source>
</evidence>
<dbReference type="EMBL" id="JAPFFF010000005">
    <property type="protein sequence ID" value="KAK8890277.1"/>
    <property type="molecule type" value="Genomic_DNA"/>
</dbReference>
<evidence type="ECO:0000256" key="1">
    <source>
        <dbReference type="ARBA" id="ARBA00009613"/>
    </source>
</evidence>
<evidence type="ECO:0000313" key="7">
    <source>
        <dbReference type="Proteomes" id="UP001470230"/>
    </source>
</evidence>
<dbReference type="Gene3D" id="3.90.110.10">
    <property type="entry name" value="Lactate dehydrogenase/glycoside hydrolase, family 4, C-terminal"/>
    <property type="match status" value="1"/>
</dbReference>
<evidence type="ECO:0000259" key="5">
    <source>
        <dbReference type="Pfam" id="PF02866"/>
    </source>
</evidence>
<dbReference type="NCBIfam" id="TIGR01759">
    <property type="entry name" value="MalateDH-SF1"/>
    <property type="match status" value="1"/>
</dbReference>
<dbReference type="PIRSF" id="PIRSF000102">
    <property type="entry name" value="Lac_mal_DH"/>
    <property type="match status" value="1"/>
</dbReference>
<evidence type="ECO:0000256" key="2">
    <source>
        <dbReference type="ARBA" id="ARBA00023002"/>
    </source>
</evidence>
<dbReference type="SUPFAM" id="SSF51735">
    <property type="entry name" value="NAD(P)-binding Rossmann-fold domains"/>
    <property type="match status" value="1"/>
</dbReference>
<feature type="domain" description="Lactate/malate dehydrogenase C-terminal" evidence="5">
    <location>
        <begin position="155"/>
        <end position="318"/>
    </location>
</feature>
<keyword evidence="2 3" id="KW-0560">Oxidoreductase</keyword>
<dbReference type="PANTHER" id="PTHR23382">
    <property type="entry name" value="MALATE DEHYDROGENASE"/>
    <property type="match status" value="1"/>
</dbReference>
<organism evidence="6 7">
    <name type="scientific">Tritrichomonas musculus</name>
    <dbReference type="NCBI Taxonomy" id="1915356"/>
    <lineage>
        <taxon>Eukaryota</taxon>
        <taxon>Metamonada</taxon>
        <taxon>Parabasalia</taxon>
        <taxon>Tritrichomonadida</taxon>
        <taxon>Tritrichomonadidae</taxon>
        <taxon>Tritrichomonas</taxon>
    </lineage>
</organism>